<gene>
    <name evidence="1" type="ORF">A9HBioS_4680</name>
</gene>
<proteinExistence type="predicted"/>
<dbReference type="Proteomes" id="UP000288002">
    <property type="component" value="Unassembled WGS sequence"/>
</dbReference>
<evidence type="ECO:0000313" key="2">
    <source>
        <dbReference type="Proteomes" id="UP000288002"/>
    </source>
</evidence>
<dbReference type="EMBL" id="MKWS01000018">
    <property type="protein sequence ID" value="RVD75560.1"/>
    <property type="molecule type" value="Genomic_DNA"/>
</dbReference>
<sequence length="83" mass="8464">MAACQPTNHQLNAPNPTVGASLLAKAACQPTNHQLNALNPTVGVSLLAMAACQPTNHQLNALNPTVCEPARDDGLPANQSLAG</sequence>
<evidence type="ECO:0000313" key="1">
    <source>
        <dbReference type="EMBL" id="RVD75560.1"/>
    </source>
</evidence>
<dbReference type="AlphaFoldDB" id="A0AA94EJV4"/>
<protein>
    <submittedName>
        <fullName evidence="1">Uncharacterized protein</fullName>
    </submittedName>
</protein>
<accession>A0AA94EJV4</accession>
<organism evidence="1 2">
    <name type="scientific">Pseudomonas koreensis</name>
    <dbReference type="NCBI Taxonomy" id="198620"/>
    <lineage>
        <taxon>Bacteria</taxon>
        <taxon>Pseudomonadati</taxon>
        <taxon>Pseudomonadota</taxon>
        <taxon>Gammaproteobacteria</taxon>
        <taxon>Pseudomonadales</taxon>
        <taxon>Pseudomonadaceae</taxon>
        <taxon>Pseudomonas</taxon>
    </lineage>
</organism>
<reference evidence="1 2" key="1">
    <citation type="submission" date="2016-10" db="EMBL/GenBank/DDBJ databases">
        <title>Search of new enzymes for the oxidation of sulfur compounds.</title>
        <authorList>
            <person name="Novo A."/>
            <person name="Moreira I.S."/>
            <person name="Castro P.M."/>
        </authorList>
    </citation>
    <scope>NUCLEOTIDE SEQUENCE [LARGE SCALE GENOMIC DNA]</scope>
    <source>
        <strain evidence="1 2">A9</strain>
    </source>
</reference>
<comment type="caution">
    <text evidence="1">The sequence shown here is derived from an EMBL/GenBank/DDBJ whole genome shotgun (WGS) entry which is preliminary data.</text>
</comment>
<name>A0AA94EJV4_9PSED</name>